<dbReference type="Proteomes" id="UP000316770">
    <property type="component" value="Chromosome"/>
</dbReference>
<protein>
    <recommendedName>
        <fullName evidence="3">ATP-binding protein</fullName>
    </recommendedName>
</protein>
<evidence type="ECO:0000313" key="1">
    <source>
        <dbReference type="EMBL" id="QDV58322.1"/>
    </source>
</evidence>
<gene>
    <name evidence="1" type="ORF">Mal33_43400</name>
</gene>
<sequence>MTTPPINYDHIRTHNGSQTGGFEELICQLAHLEPPDNALTFVSKEGSGGDAGVECFWILSDQTEHGWQAKYFTKTPTDSQWGQIDKSVRTAIEKHPALKKYYVCLPVDRTDSRKNSKNGKQTKSALDKWNRHVEEWQELAHSKDMEIEFEYWGAHEIGIRLTQDDSMFRGRLLYWFDSTVLPPEKLRQFVEKQELTLGARYTPQFHVDLPIAQVLHGLISSEDFWSQLSNVAHRWLKELEVYLRITKVGDQTLFNESKLESLKLRTSLLDALQRRNETVLGSCSQDAQYVVHKVSRCLDDSYKDEAPDDKPHSSEKKFSDYVNKFFNETSSLEYWLERDPVKAAQSGALLVTGEAGSGKSHLFCDLAKQIVNESKTAILLLGQQYRGGNPLADLLDHLDLKTKSYADVLGAIDAAGESNKQKAVLMIDAINEGVHRNCWPDFLVGLVSEVANYPNIALAISCRSRFDSLLVPEQLGNHMTRIIHEGFRGFEHRAAARYLSEQGIAKPSVPITSPEFSNPLFVKTVSSALKSQGKTAWPKGNQGATNMFRIYVESLEAIVCRKRKISPNDRVVEKSLAAVAKELFPENMFGIGWDKATSVINAIDTAVNPNDSLMQMLLDEGALAEDIGWPRDSGGDNEPPIVVRFAYERFSDHFVANHLIAQLGEKDIEILFIEDGPIGSLMKDGRTDEIVGVLQALSILIAEKFEKELWDLIPEELKKDDWLFDVVFVDRLSQRAPGGFFDKTKILLNKIRSQRYFDRRLQILVELSNEPDHPWNGRFLHNHLSSRPMPERDEHWSTFVGLNDGSEGDSQTETIVRAHIEWAQSGNMQGIERERALLCAITLTWFFSTTNKATRDQASCALARLLSHFPDIVAELLELFANCNDLYVSERLLAAVYGAVSNIDDLPTIKTIANAVFGMVFKSGEPTAHLLYRDYARGVLELALRYGCLADEISPEQFRPPYRSAWPLDNPLDISGSGGSIESSLMGFINDFGKYTMSCVHHWSPTLLTIIEPQTWGDIFAEFRSRLTEEQLSLLDKYRSDWKNCHWSCDENDVEKITQDDVDNAKERFTKTLTPEQKEEFRWNSGNGREDSLASFSRKWAQRWIVQRCYELGWNAKLFDDFERTYSSSVDRRRRDVERIGKKYQRIALMEFMAHLSDNVHYKDEHDEETGEIRPYDGPWQPWKRDIDPTIWLRKTNDSGWDEWNEPVWWNPIAFKFSPCTDKEKKRWVSSGTDVPDFTQFVQIANREDHTNWYSLKGFAQWREKTSSGSESNLERDVWFRINSIIIDKSDLAKLKNEIDGQDYIDPHFVGSNSTGHQVFFREYPWHSSCRIPDEPPEWERKFACNYFLPFAEYEWESTDNDSSIEESIRIYLPSPRLIRDLKLVPYLNRFDLWLNDKNEATFQDPSVYSDGPRFGLIEEKAMSKYLIDRHKTLVWLIGGEKRIAQRDDVHSDSSCWAMMVFNSMLWLDENGELCETSHSNFHSRNF</sequence>
<organism evidence="1 2">
    <name type="scientific">Rosistilla oblonga</name>
    <dbReference type="NCBI Taxonomy" id="2527990"/>
    <lineage>
        <taxon>Bacteria</taxon>
        <taxon>Pseudomonadati</taxon>
        <taxon>Planctomycetota</taxon>
        <taxon>Planctomycetia</taxon>
        <taxon>Pirellulales</taxon>
        <taxon>Pirellulaceae</taxon>
        <taxon>Rosistilla</taxon>
    </lineage>
</organism>
<proteinExistence type="predicted"/>
<evidence type="ECO:0008006" key="3">
    <source>
        <dbReference type="Google" id="ProtNLM"/>
    </source>
</evidence>
<name>A0A518IZ07_9BACT</name>
<accession>A0A518IZ07</accession>
<evidence type="ECO:0000313" key="2">
    <source>
        <dbReference type="Proteomes" id="UP000316770"/>
    </source>
</evidence>
<dbReference type="RefSeq" id="WP_145288581.1">
    <property type="nucleotide sequence ID" value="NZ_CP036318.1"/>
</dbReference>
<dbReference type="EMBL" id="CP036318">
    <property type="protein sequence ID" value="QDV58322.1"/>
    <property type="molecule type" value="Genomic_DNA"/>
</dbReference>
<reference evidence="1 2" key="1">
    <citation type="submission" date="2019-02" db="EMBL/GenBank/DDBJ databases">
        <title>Deep-cultivation of Planctomycetes and their phenomic and genomic characterization uncovers novel biology.</title>
        <authorList>
            <person name="Wiegand S."/>
            <person name="Jogler M."/>
            <person name="Boedeker C."/>
            <person name="Pinto D."/>
            <person name="Vollmers J."/>
            <person name="Rivas-Marin E."/>
            <person name="Kohn T."/>
            <person name="Peeters S.H."/>
            <person name="Heuer A."/>
            <person name="Rast P."/>
            <person name="Oberbeckmann S."/>
            <person name="Bunk B."/>
            <person name="Jeske O."/>
            <person name="Meyerdierks A."/>
            <person name="Storesund J.E."/>
            <person name="Kallscheuer N."/>
            <person name="Luecker S."/>
            <person name="Lage O.M."/>
            <person name="Pohl T."/>
            <person name="Merkel B.J."/>
            <person name="Hornburger P."/>
            <person name="Mueller R.-W."/>
            <person name="Bruemmer F."/>
            <person name="Labrenz M."/>
            <person name="Spormann A.M."/>
            <person name="Op den Camp H."/>
            <person name="Overmann J."/>
            <person name="Amann R."/>
            <person name="Jetten M.S.M."/>
            <person name="Mascher T."/>
            <person name="Medema M.H."/>
            <person name="Devos D.P."/>
            <person name="Kaster A.-K."/>
            <person name="Ovreas L."/>
            <person name="Rohde M."/>
            <person name="Galperin M.Y."/>
            <person name="Jogler C."/>
        </authorList>
    </citation>
    <scope>NUCLEOTIDE SEQUENCE [LARGE SCALE GENOMIC DNA]</scope>
    <source>
        <strain evidence="1 2">Mal33</strain>
    </source>
</reference>
<keyword evidence="2" id="KW-1185">Reference proteome</keyword>